<evidence type="ECO:0000313" key="8">
    <source>
        <dbReference type="Proteomes" id="UP000674938"/>
    </source>
</evidence>
<dbReference type="GO" id="GO:0030153">
    <property type="term" value="P:bacteriocin immunity"/>
    <property type="evidence" value="ECO:0007669"/>
    <property type="project" value="InterPro"/>
</dbReference>
<dbReference type="EMBL" id="JAEEGA010000015">
    <property type="protein sequence ID" value="MBP1043311.1"/>
    <property type="molecule type" value="Genomic_DNA"/>
</dbReference>
<gene>
    <name evidence="5 7" type="primary">msrA</name>
    <name evidence="7" type="ORF">I6N95_20010</name>
</gene>
<protein>
    <recommendedName>
        <fullName evidence="5">Peptide methionine sulfoxide reductase MsrA</fullName>
        <shortName evidence="5">Protein-methionine-S-oxide reductase</shortName>
        <ecNumber evidence="5">1.8.4.11</ecNumber>
    </recommendedName>
    <alternativeName>
        <fullName evidence="5">Peptide-methionine (S)-S-oxide reductase</fullName>
        <shortName evidence="5">Peptide Met(O) reductase</shortName>
    </alternativeName>
</protein>
<dbReference type="GO" id="GO:0008113">
    <property type="term" value="F:peptide-methionine (S)-S-oxide reductase activity"/>
    <property type="evidence" value="ECO:0007669"/>
    <property type="project" value="UniProtKB-UniRule"/>
</dbReference>
<dbReference type="EC" id="1.8.4.11" evidence="5"/>
<keyword evidence="8" id="KW-1185">Reference proteome</keyword>
<comment type="similarity">
    <text evidence="1 5">Belongs to the MsrA Met sulfoxide reductase family.</text>
</comment>
<feature type="domain" description="Peptide methionine sulphoxide reductase MsrA" evidence="6">
    <location>
        <begin position="99"/>
        <end position="249"/>
    </location>
</feature>
<evidence type="ECO:0000256" key="2">
    <source>
        <dbReference type="ARBA" id="ARBA00023002"/>
    </source>
</evidence>
<dbReference type="SUPFAM" id="SSF55068">
    <property type="entry name" value="Peptide methionine sulfoxide reductase"/>
    <property type="match status" value="1"/>
</dbReference>
<evidence type="ECO:0000313" key="7">
    <source>
        <dbReference type="EMBL" id="MBP1043311.1"/>
    </source>
</evidence>
<dbReference type="Proteomes" id="UP000674938">
    <property type="component" value="Unassembled WGS sequence"/>
</dbReference>
<name>A0A940PGW4_9ENTE</name>
<evidence type="ECO:0000259" key="6">
    <source>
        <dbReference type="Pfam" id="PF01625"/>
    </source>
</evidence>
<dbReference type="InterPro" id="IPR015046">
    <property type="entry name" value="LciA_Immunity-like"/>
</dbReference>
<sequence length="277" mass="31913">MKLDQEEVLGELYNLLLNKGTREWERGQLNTTKEAVESGGKLKEQLAILEAQLRPLASRNNLTPDVADFYLKIKDEPEGHIAFDFEKHLLSDLKNQERAIFAGGCFWCMVEPFEKRPGIISVLSGYTGGELASPTYDQVSGGYTNHVEAVEIIFDTRLVSYAQLLALYWQLIDPTDAFGQFQDRGSQYRSIIFVQNESQKQVAEQAKAQVIASGKYTRPIVTEIRLASPFWPAENYHQQFYQKQPKRYRRIKRARQQLVRFQSLKDKVPLRKPKPKK</sequence>
<dbReference type="PANTHER" id="PTHR43774:SF1">
    <property type="entry name" value="PEPTIDE METHIONINE SULFOXIDE REDUCTASE MSRA 2"/>
    <property type="match status" value="1"/>
</dbReference>
<dbReference type="Pfam" id="PF08951">
    <property type="entry name" value="EntA_Immun"/>
    <property type="match status" value="1"/>
</dbReference>
<evidence type="ECO:0000256" key="5">
    <source>
        <dbReference type="HAMAP-Rule" id="MF_01401"/>
    </source>
</evidence>
<dbReference type="CDD" id="cd21059">
    <property type="entry name" value="LciA-like"/>
    <property type="match status" value="1"/>
</dbReference>
<comment type="catalytic activity">
    <reaction evidence="4 5">
        <text>[thioredoxin]-disulfide + L-methionine + H2O = L-methionine (S)-S-oxide + [thioredoxin]-dithiol</text>
        <dbReference type="Rhea" id="RHEA:19993"/>
        <dbReference type="Rhea" id="RHEA-COMP:10698"/>
        <dbReference type="Rhea" id="RHEA-COMP:10700"/>
        <dbReference type="ChEBI" id="CHEBI:15377"/>
        <dbReference type="ChEBI" id="CHEBI:29950"/>
        <dbReference type="ChEBI" id="CHEBI:50058"/>
        <dbReference type="ChEBI" id="CHEBI:57844"/>
        <dbReference type="ChEBI" id="CHEBI:58772"/>
        <dbReference type="EC" id="1.8.4.11"/>
    </reaction>
</comment>
<feature type="active site" evidence="5">
    <location>
        <position position="105"/>
    </location>
</feature>
<dbReference type="HAMAP" id="MF_01401">
    <property type="entry name" value="MsrA"/>
    <property type="match status" value="1"/>
</dbReference>
<dbReference type="Pfam" id="PF01625">
    <property type="entry name" value="PMSR"/>
    <property type="match status" value="1"/>
</dbReference>
<comment type="catalytic activity">
    <reaction evidence="3 5">
        <text>L-methionyl-[protein] + [thioredoxin]-disulfide + H2O = L-methionyl-(S)-S-oxide-[protein] + [thioredoxin]-dithiol</text>
        <dbReference type="Rhea" id="RHEA:14217"/>
        <dbReference type="Rhea" id="RHEA-COMP:10698"/>
        <dbReference type="Rhea" id="RHEA-COMP:10700"/>
        <dbReference type="Rhea" id="RHEA-COMP:12313"/>
        <dbReference type="Rhea" id="RHEA-COMP:12315"/>
        <dbReference type="ChEBI" id="CHEBI:15377"/>
        <dbReference type="ChEBI" id="CHEBI:16044"/>
        <dbReference type="ChEBI" id="CHEBI:29950"/>
        <dbReference type="ChEBI" id="CHEBI:44120"/>
        <dbReference type="ChEBI" id="CHEBI:50058"/>
        <dbReference type="EC" id="1.8.4.11"/>
    </reaction>
</comment>
<dbReference type="InterPro" id="IPR002569">
    <property type="entry name" value="Met_Sox_Rdtase_MsrA_dom"/>
</dbReference>
<evidence type="ECO:0000256" key="4">
    <source>
        <dbReference type="ARBA" id="ARBA00048782"/>
    </source>
</evidence>
<organism evidence="7 8">
    <name type="scientific">Vagococcus allomyrinae</name>
    <dbReference type="NCBI Taxonomy" id="2794353"/>
    <lineage>
        <taxon>Bacteria</taxon>
        <taxon>Bacillati</taxon>
        <taxon>Bacillota</taxon>
        <taxon>Bacilli</taxon>
        <taxon>Lactobacillales</taxon>
        <taxon>Enterococcaceae</taxon>
        <taxon>Vagococcus</taxon>
    </lineage>
</organism>
<dbReference type="PANTHER" id="PTHR43774">
    <property type="entry name" value="PEPTIDE METHIONINE SULFOXIDE REDUCTASE"/>
    <property type="match status" value="1"/>
</dbReference>
<reference evidence="7" key="1">
    <citation type="submission" date="2020-12" db="EMBL/GenBank/DDBJ databases">
        <title>Vagococcus allomyrinae sp. nov. and Enterococcus lavae sp. nov., isolated from the larvae of Allomyrina dichotoma.</title>
        <authorList>
            <person name="Lee S.D."/>
        </authorList>
    </citation>
    <scope>NUCLEOTIDE SEQUENCE</scope>
    <source>
        <strain evidence="7">BWB3-3</strain>
    </source>
</reference>
<dbReference type="RefSeq" id="WP_209531121.1">
    <property type="nucleotide sequence ID" value="NZ_JAEEGA010000015.1"/>
</dbReference>
<evidence type="ECO:0000256" key="3">
    <source>
        <dbReference type="ARBA" id="ARBA00047806"/>
    </source>
</evidence>
<comment type="caution">
    <text evidence="7">The sequence shown here is derived from an EMBL/GenBank/DDBJ whole genome shotgun (WGS) entry which is preliminary data.</text>
</comment>
<dbReference type="InterPro" id="IPR036509">
    <property type="entry name" value="Met_Sox_Rdtase_MsrA_sf"/>
</dbReference>
<accession>A0A940PGW4</accession>
<dbReference type="NCBIfam" id="TIGR00401">
    <property type="entry name" value="msrA"/>
    <property type="match status" value="1"/>
</dbReference>
<dbReference type="Gene3D" id="3.30.1060.10">
    <property type="entry name" value="Peptide methionine sulphoxide reductase MsrA"/>
    <property type="match status" value="1"/>
</dbReference>
<comment type="function">
    <text evidence="5">Has an important function as a repair enzyme for proteins that have been inactivated by oxidation. Catalyzes the reversible oxidation-reduction of methionine sulfoxide in proteins to methionine.</text>
</comment>
<keyword evidence="2 5" id="KW-0560">Oxidoreductase</keyword>
<dbReference type="AlphaFoldDB" id="A0A940PGW4"/>
<evidence type="ECO:0000256" key="1">
    <source>
        <dbReference type="ARBA" id="ARBA00005591"/>
    </source>
</evidence>
<proteinExistence type="inferred from homology"/>